<gene>
    <name evidence="2" type="ORF">AVDCRST_MAG18-1579</name>
</gene>
<evidence type="ECO:0000259" key="1">
    <source>
        <dbReference type="Pfam" id="PF04480"/>
    </source>
</evidence>
<accession>A0A6J4V2E6</accession>
<dbReference type="PANTHER" id="PTHR38590:SF1">
    <property type="entry name" value="BLL0828 PROTEIN"/>
    <property type="match status" value="1"/>
</dbReference>
<dbReference type="AlphaFoldDB" id="A0A6J4V2E6"/>
<dbReference type="Pfam" id="PF04480">
    <property type="entry name" value="DUF559"/>
    <property type="match status" value="1"/>
</dbReference>
<reference evidence="2" key="1">
    <citation type="submission" date="2020-02" db="EMBL/GenBank/DDBJ databases">
        <authorList>
            <person name="Meier V. D."/>
        </authorList>
    </citation>
    <scope>NUCLEOTIDE SEQUENCE</scope>
    <source>
        <strain evidence="2">AVDCRST_MAG18</strain>
    </source>
</reference>
<name>A0A6J4V2E6_9BACT</name>
<sequence>MSGIRGRRPGASAAPRYLRVVATPAESVLWEALRDRRLSGLKFRRQYAVGSFVADFVCTACKLVIELDGAIHEQQLAQDRARTEHLQQYGYRVLRFRNEEVFENMPAVLEKILVIATEQWLQ</sequence>
<dbReference type="CDD" id="cd01038">
    <property type="entry name" value="Endonuclease_DUF559"/>
    <property type="match status" value="1"/>
</dbReference>
<dbReference type="PANTHER" id="PTHR38590">
    <property type="entry name" value="BLL0828 PROTEIN"/>
    <property type="match status" value="1"/>
</dbReference>
<dbReference type="InterPro" id="IPR047216">
    <property type="entry name" value="Endonuclease_DUF559_bact"/>
</dbReference>
<protein>
    <recommendedName>
        <fullName evidence="1">DUF559 domain-containing protein</fullName>
    </recommendedName>
</protein>
<dbReference type="EMBL" id="CADCWN010000120">
    <property type="protein sequence ID" value="CAA9567058.1"/>
    <property type="molecule type" value="Genomic_DNA"/>
</dbReference>
<dbReference type="InterPro" id="IPR007569">
    <property type="entry name" value="DUF559"/>
</dbReference>
<proteinExistence type="predicted"/>
<dbReference type="Gene3D" id="3.40.960.10">
    <property type="entry name" value="VSR Endonuclease"/>
    <property type="match status" value="1"/>
</dbReference>
<organism evidence="2">
    <name type="scientific">uncultured Thermomicrobiales bacterium</name>
    <dbReference type="NCBI Taxonomy" id="1645740"/>
    <lineage>
        <taxon>Bacteria</taxon>
        <taxon>Pseudomonadati</taxon>
        <taxon>Thermomicrobiota</taxon>
        <taxon>Thermomicrobia</taxon>
        <taxon>Thermomicrobiales</taxon>
        <taxon>environmental samples</taxon>
    </lineage>
</organism>
<dbReference type="SUPFAM" id="SSF52980">
    <property type="entry name" value="Restriction endonuclease-like"/>
    <property type="match status" value="1"/>
</dbReference>
<feature type="domain" description="DUF559" evidence="1">
    <location>
        <begin position="15"/>
        <end position="114"/>
    </location>
</feature>
<dbReference type="InterPro" id="IPR011335">
    <property type="entry name" value="Restrct_endonuc-II-like"/>
</dbReference>
<evidence type="ECO:0000313" key="2">
    <source>
        <dbReference type="EMBL" id="CAA9567058.1"/>
    </source>
</evidence>